<comment type="caution">
    <text evidence="1">The sequence shown here is derived from an EMBL/GenBank/DDBJ whole genome shotgun (WGS) entry which is preliminary data.</text>
</comment>
<protein>
    <submittedName>
        <fullName evidence="1">Uncharacterized protein</fullName>
    </submittedName>
</protein>
<name>A0A645I9W3_9ZZZZ</name>
<proteinExistence type="predicted"/>
<reference evidence="1" key="1">
    <citation type="submission" date="2019-08" db="EMBL/GenBank/DDBJ databases">
        <authorList>
            <person name="Kucharzyk K."/>
            <person name="Murdoch R.W."/>
            <person name="Higgins S."/>
            <person name="Loffler F."/>
        </authorList>
    </citation>
    <scope>NUCLEOTIDE SEQUENCE</scope>
</reference>
<dbReference type="EMBL" id="VSSQ01109362">
    <property type="protein sequence ID" value="MPN47686.1"/>
    <property type="molecule type" value="Genomic_DNA"/>
</dbReference>
<sequence>MAGLAEVVISQKFDIADMETADPSHPAEVADDCGNIVFLVGAQGTGA</sequence>
<accession>A0A645I9W3</accession>
<gene>
    <name evidence="1" type="ORF">SDC9_195290</name>
</gene>
<dbReference type="AlphaFoldDB" id="A0A645I9W3"/>
<evidence type="ECO:0000313" key="1">
    <source>
        <dbReference type="EMBL" id="MPN47686.1"/>
    </source>
</evidence>
<organism evidence="1">
    <name type="scientific">bioreactor metagenome</name>
    <dbReference type="NCBI Taxonomy" id="1076179"/>
    <lineage>
        <taxon>unclassified sequences</taxon>
        <taxon>metagenomes</taxon>
        <taxon>ecological metagenomes</taxon>
    </lineage>
</organism>